<dbReference type="Pfam" id="PF25917">
    <property type="entry name" value="BSH_RND"/>
    <property type="match status" value="1"/>
</dbReference>
<dbReference type="InterPro" id="IPR030190">
    <property type="entry name" value="MacA_alpha-hairpin_sf"/>
</dbReference>
<dbReference type="InterPro" id="IPR006143">
    <property type="entry name" value="RND_pump_MFP"/>
</dbReference>
<protein>
    <submittedName>
        <fullName evidence="8">Efflux RND transporter periplasmic adaptor subunit</fullName>
    </submittedName>
</protein>
<dbReference type="Gene3D" id="2.40.30.170">
    <property type="match status" value="1"/>
</dbReference>
<dbReference type="Pfam" id="PF25967">
    <property type="entry name" value="RND-MFP_C"/>
    <property type="match status" value="1"/>
</dbReference>
<feature type="coiled-coil region" evidence="5">
    <location>
        <begin position="101"/>
        <end position="135"/>
    </location>
</feature>
<dbReference type="SUPFAM" id="SSF111369">
    <property type="entry name" value="HlyD-like secretion proteins"/>
    <property type="match status" value="1"/>
</dbReference>
<evidence type="ECO:0000313" key="9">
    <source>
        <dbReference type="Proteomes" id="UP000594967"/>
    </source>
</evidence>
<keyword evidence="3" id="KW-0813">Transport</keyword>
<evidence type="ECO:0000313" key="8">
    <source>
        <dbReference type="EMBL" id="QPS21411.1"/>
    </source>
</evidence>
<dbReference type="Gene3D" id="6.10.140.1990">
    <property type="match status" value="1"/>
</dbReference>
<evidence type="ECO:0000256" key="1">
    <source>
        <dbReference type="ARBA" id="ARBA00004196"/>
    </source>
</evidence>
<reference evidence="8 9" key="1">
    <citation type="submission" date="2020-12" db="EMBL/GenBank/DDBJ databases">
        <title>FDA dAtabase for Regulatory Grade micrObial Sequences (FDA-ARGOS): Supporting development and validation of Infectious Disease Dx tests.</title>
        <authorList>
            <person name="Sproer C."/>
            <person name="Gronow S."/>
            <person name="Severitt S."/>
            <person name="Schroder I."/>
            <person name="Tallon L."/>
            <person name="Sadzewicz L."/>
            <person name="Zhao X."/>
            <person name="Boylan J."/>
            <person name="Ott S."/>
            <person name="Bowen H."/>
            <person name="Vavikolanu K."/>
            <person name="Mehta A."/>
            <person name="Aluvathingal J."/>
            <person name="Nadendla S."/>
            <person name="Lowell S."/>
            <person name="Myers T."/>
            <person name="Yan Y."/>
            <person name="Sichtig H."/>
        </authorList>
    </citation>
    <scope>NUCLEOTIDE SEQUENCE [LARGE SCALE GENOMIC DNA]</scope>
    <source>
        <strain evidence="8 9">FDAARGOS_907</strain>
    </source>
</reference>
<accession>A0A7T2STM9</accession>
<dbReference type="Gene3D" id="6.20.50.140">
    <property type="match status" value="1"/>
</dbReference>
<dbReference type="EMBL" id="CP065673">
    <property type="protein sequence ID" value="QPS21411.1"/>
    <property type="molecule type" value="Genomic_DNA"/>
</dbReference>
<proteinExistence type="inferred from homology"/>
<evidence type="ECO:0000256" key="3">
    <source>
        <dbReference type="ARBA" id="ARBA00022448"/>
    </source>
</evidence>
<feature type="domain" description="Multidrug resistance protein MdtA-like C-terminal permuted SH3" evidence="7">
    <location>
        <begin position="323"/>
        <end position="379"/>
    </location>
</feature>
<dbReference type="RefSeq" id="WP_063199237.1">
    <property type="nucleotide sequence ID" value="NZ_CAMITG010000003.1"/>
</dbReference>
<dbReference type="NCBIfam" id="TIGR01730">
    <property type="entry name" value="RND_mfp"/>
    <property type="match status" value="1"/>
</dbReference>
<dbReference type="InterPro" id="IPR058627">
    <property type="entry name" value="MdtA-like_C"/>
</dbReference>
<evidence type="ECO:0000256" key="5">
    <source>
        <dbReference type="SAM" id="Coils"/>
    </source>
</evidence>
<dbReference type="Proteomes" id="UP000594967">
    <property type="component" value="Chromosome"/>
</dbReference>
<evidence type="ECO:0000256" key="4">
    <source>
        <dbReference type="ARBA" id="ARBA00023054"/>
    </source>
</evidence>
<evidence type="ECO:0000256" key="2">
    <source>
        <dbReference type="ARBA" id="ARBA00009477"/>
    </source>
</evidence>
<comment type="similarity">
    <text evidence="2">Belongs to the membrane fusion protein (MFP) (TC 8.A.1) family.</text>
</comment>
<keyword evidence="4 5" id="KW-0175">Coiled coil</keyword>
<gene>
    <name evidence="8" type="ORF">I6G64_03005</name>
</gene>
<organism evidence="8 9">
    <name type="scientific">Serratia plymuthica</name>
    <dbReference type="NCBI Taxonomy" id="82996"/>
    <lineage>
        <taxon>Bacteria</taxon>
        <taxon>Pseudomonadati</taxon>
        <taxon>Pseudomonadota</taxon>
        <taxon>Gammaproteobacteria</taxon>
        <taxon>Enterobacterales</taxon>
        <taxon>Yersiniaceae</taxon>
        <taxon>Serratia</taxon>
    </lineage>
</organism>
<dbReference type="InterPro" id="IPR058625">
    <property type="entry name" value="MdtA-like_BSH"/>
</dbReference>
<sequence length="394" mass="42580">MKLISRRLAFVAAGALLVVLLIALTSYLQRPPQANHVTAPVRVGDIENAVLATGKMDAVERVNVGAQVSGQVKSLKVKLGDRVTQGQPIADIDDLPQRNDLRNAEAALNVAKADLQAKQALLKQAESRFKRQKRMLNDEASSLEDFEAAEATLTTTRAELIALNARIVQAQIEVDKKKVDLSYTRILAPMDGIVIAVITQQGQTVNANQSAPTIVKLARLDLMTIKAQISEADITRVSQGQKAYFTIFSDPEKRYDATLRTVELAPESVMKDDSLSGSSSASGSGTSNASVYYNALLDVPNPDNRLRIAMTAQVSLLLGEAKNTLLVPIQAVRKTEDKKQQVQVLTANDRLEMREVKTGITNNVDIQILSGLKAGETVVLMQESANSGGDGILL</sequence>
<dbReference type="PANTHER" id="PTHR30469:SF33">
    <property type="entry name" value="SLR1207 PROTEIN"/>
    <property type="match status" value="1"/>
</dbReference>
<dbReference type="Gene3D" id="2.40.50.100">
    <property type="match status" value="1"/>
</dbReference>
<feature type="domain" description="Multidrug resistance protein MdtA-like barrel-sandwich hybrid" evidence="6">
    <location>
        <begin position="61"/>
        <end position="215"/>
    </location>
</feature>
<evidence type="ECO:0000259" key="7">
    <source>
        <dbReference type="Pfam" id="PF25967"/>
    </source>
</evidence>
<keyword evidence="9" id="KW-1185">Reference proteome</keyword>
<name>A0A7T2STM9_SERPL</name>
<comment type="subcellular location">
    <subcellularLocation>
        <location evidence="1">Cell envelope</location>
    </subcellularLocation>
</comment>
<evidence type="ECO:0000259" key="6">
    <source>
        <dbReference type="Pfam" id="PF25917"/>
    </source>
</evidence>
<dbReference type="PANTHER" id="PTHR30469">
    <property type="entry name" value="MULTIDRUG RESISTANCE PROTEIN MDTA"/>
    <property type="match status" value="1"/>
</dbReference>